<keyword evidence="4" id="KW-0812">Transmembrane</keyword>
<feature type="region of interest" description="Disordered" evidence="3">
    <location>
        <begin position="494"/>
        <end position="515"/>
    </location>
</feature>
<dbReference type="GO" id="GO:0009847">
    <property type="term" value="P:spore germination"/>
    <property type="evidence" value="ECO:0007669"/>
    <property type="project" value="InterPro"/>
</dbReference>
<dbReference type="InterPro" id="IPR050768">
    <property type="entry name" value="UPF0353/GerABKA_families"/>
</dbReference>
<feature type="transmembrane region" description="Helical" evidence="4">
    <location>
        <begin position="374"/>
        <end position="407"/>
    </location>
</feature>
<dbReference type="HOGENOM" id="CLU_021639_4_1_9"/>
<feature type="transmembrane region" description="Helical" evidence="4">
    <location>
        <begin position="302"/>
        <end position="324"/>
    </location>
</feature>
<feature type="region of interest" description="Disordered" evidence="3">
    <location>
        <begin position="1"/>
        <end position="21"/>
    </location>
</feature>
<evidence type="ECO:0000313" key="6">
    <source>
        <dbReference type="Proteomes" id="UP000029278"/>
    </source>
</evidence>
<accession>A0A090Z4Q5</accession>
<evidence type="ECO:0000256" key="3">
    <source>
        <dbReference type="SAM" id="MobiDB-lite"/>
    </source>
</evidence>
<dbReference type="PANTHER" id="PTHR22550:SF5">
    <property type="entry name" value="LEUCINE ZIPPER PROTEIN 4"/>
    <property type="match status" value="1"/>
</dbReference>
<dbReference type="AlphaFoldDB" id="A0A090Z4Q5"/>
<dbReference type="RefSeq" id="WP_036625804.1">
    <property type="nucleotide sequence ID" value="NZ_JAKOBR010000070.1"/>
</dbReference>
<sequence length="515" mass="56701">MKKRSSLPPKTSSENSPSDVTALVPSLDRNVEAIKKILGAADDIAFRSFLVGGELKAQLVYIPDMSDRLEMDNNVLKPLMGMAGAESTDLQAIKNRVLPVGSIKEIADAYECARQLIKGYPLLLLEDCDRALLLKIAKWEKRSVEEPQTEPSLRGPREGFTESISTNLSLLRRKIQSVNLKLKSFQFGRYTETEVYVAYLEGIVQPALIREVENRLKRIDMDSVLETGYIEELTEDTPYSPFPQQQFTERVDIAAAGLLDGRIVILVDGTPNVLIVPVTLVTLLQAADDYYNRSLYSSALRILRYCTLFISLTLPAVYVALLNFHQEMIPSKLLMSIASSREEIPFPTIVEVLMMQLAFEVLREAGLRLPRQIGSAVTIVGALVVGEAAVSAGLVSAPIVIIIAFTGIAGFTAPHYSLEFSVRLLRLLLIVAGGMLGILGVMYGLIGIAIHLCTLRSYGLPYLSPIAPFVASDIKDSAIRVPWWKMLARPSFSGKDNRARLAPKQRPNPGKGGEN</sequence>
<dbReference type="GeneID" id="77009344"/>
<dbReference type="Pfam" id="PF03323">
    <property type="entry name" value="GerA"/>
    <property type="match status" value="1"/>
</dbReference>
<dbReference type="EMBL" id="JMQA01000038">
    <property type="protein sequence ID" value="KFN05592.1"/>
    <property type="molecule type" value="Genomic_DNA"/>
</dbReference>
<dbReference type="GO" id="GO:0016020">
    <property type="term" value="C:membrane"/>
    <property type="evidence" value="ECO:0007669"/>
    <property type="project" value="InterPro"/>
</dbReference>
<dbReference type="STRING" id="44252.DJ90_298"/>
<keyword evidence="4" id="KW-1133">Transmembrane helix</keyword>
<reference evidence="5 6" key="1">
    <citation type="submission" date="2014-04" db="EMBL/GenBank/DDBJ databases">
        <authorList>
            <person name="Bishop-Lilly K.A."/>
            <person name="Broomall S.M."/>
            <person name="Chain P.S."/>
            <person name="Chertkov O."/>
            <person name="Coyne S.R."/>
            <person name="Daligault H.E."/>
            <person name="Davenport K.W."/>
            <person name="Erkkila T."/>
            <person name="Frey K.G."/>
            <person name="Gibbons H.S."/>
            <person name="Gu W."/>
            <person name="Jaissle J."/>
            <person name="Johnson S.L."/>
            <person name="Koroleva G.I."/>
            <person name="Ladner J.T."/>
            <person name="Lo C.-C."/>
            <person name="Minogue T.D."/>
            <person name="Munk C."/>
            <person name="Palacios G.F."/>
            <person name="Redden C.L."/>
            <person name="Rosenzweig C.N."/>
            <person name="Scholz M.B."/>
            <person name="Teshima H."/>
            <person name="Xu Y."/>
        </authorList>
    </citation>
    <scope>NUCLEOTIDE SEQUENCE [LARGE SCALE GENOMIC DNA]</scope>
    <source>
        <strain evidence="5 6">8244</strain>
    </source>
</reference>
<name>A0A090Z4Q5_PAEMA</name>
<keyword evidence="2 4" id="KW-0472">Membrane</keyword>
<dbReference type="Proteomes" id="UP000029278">
    <property type="component" value="Unassembled WGS sequence"/>
</dbReference>
<comment type="similarity">
    <text evidence="1">Belongs to the GerABKA family.</text>
</comment>
<protein>
    <submittedName>
        <fullName evidence="5">GerA spore germination family protein</fullName>
    </submittedName>
</protein>
<evidence type="ECO:0000256" key="4">
    <source>
        <dbReference type="SAM" id="Phobius"/>
    </source>
</evidence>
<organism evidence="5 6">
    <name type="scientific">Paenibacillus macerans</name>
    <name type="common">Bacillus macerans</name>
    <dbReference type="NCBI Taxonomy" id="44252"/>
    <lineage>
        <taxon>Bacteria</taxon>
        <taxon>Bacillati</taxon>
        <taxon>Bacillota</taxon>
        <taxon>Bacilli</taxon>
        <taxon>Bacillales</taxon>
        <taxon>Paenibacillaceae</taxon>
        <taxon>Paenibacillus</taxon>
    </lineage>
</organism>
<feature type="compositionally biased region" description="Polar residues" evidence="3">
    <location>
        <begin position="8"/>
        <end position="19"/>
    </location>
</feature>
<dbReference type="OrthoDB" id="1726708at2"/>
<proteinExistence type="inferred from homology"/>
<dbReference type="InterPro" id="IPR004995">
    <property type="entry name" value="Spore_Ger"/>
</dbReference>
<gene>
    <name evidence="5" type="ORF">DJ90_298</name>
</gene>
<evidence type="ECO:0000256" key="1">
    <source>
        <dbReference type="ARBA" id="ARBA00005278"/>
    </source>
</evidence>
<evidence type="ECO:0000313" key="5">
    <source>
        <dbReference type="EMBL" id="KFN05592.1"/>
    </source>
</evidence>
<comment type="caution">
    <text evidence="5">The sequence shown here is derived from an EMBL/GenBank/DDBJ whole genome shotgun (WGS) entry which is preliminary data.</text>
</comment>
<dbReference type="PATRIC" id="fig|44252.3.peg.4569"/>
<dbReference type="PIRSF" id="PIRSF005690">
    <property type="entry name" value="GerBA"/>
    <property type="match status" value="1"/>
</dbReference>
<keyword evidence="6" id="KW-1185">Reference proteome</keyword>
<dbReference type="PANTHER" id="PTHR22550">
    <property type="entry name" value="SPORE GERMINATION PROTEIN"/>
    <property type="match status" value="1"/>
</dbReference>
<feature type="transmembrane region" description="Helical" evidence="4">
    <location>
        <begin position="427"/>
        <end position="450"/>
    </location>
</feature>
<evidence type="ECO:0000256" key="2">
    <source>
        <dbReference type="ARBA" id="ARBA00023136"/>
    </source>
</evidence>